<protein>
    <submittedName>
        <fullName evidence="2">Uncharacterized protein</fullName>
    </submittedName>
</protein>
<gene>
    <name evidence="2" type="ORF">EXIGLDRAFT_765264</name>
</gene>
<dbReference type="AlphaFoldDB" id="A0A165KJX4"/>
<feature type="region of interest" description="Disordered" evidence="1">
    <location>
        <begin position="143"/>
        <end position="228"/>
    </location>
</feature>
<dbReference type="Gene3D" id="3.60.130.30">
    <property type="match status" value="1"/>
</dbReference>
<dbReference type="EMBL" id="KV425942">
    <property type="protein sequence ID" value="KZV96454.1"/>
    <property type="molecule type" value="Genomic_DNA"/>
</dbReference>
<dbReference type="OrthoDB" id="3266461at2759"/>
<evidence type="ECO:0000313" key="2">
    <source>
        <dbReference type="EMBL" id="KZV96454.1"/>
    </source>
</evidence>
<feature type="compositionally biased region" description="Low complexity" evidence="1">
    <location>
        <begin position="330"/>
        <end position="350"/>
    </location>
</feature>
<keyword evidence="3" id="KW-1185">Reference proteome</keyword>
<dbReference type="InParanoid" id="A0A165KJX4"/>
<organism evidence="2 3">
    <name type="scientific">Exidia glandulosa HHB12029</name>
    <dbReference type="NCBI Taxonomy" id="1314781"/>
    <lineage>
        <taxon>Eukaryota</taxon>
        <taxon>Fungi</taxon>
        <taxon>Dikarya</taxon>
        <taxon>Basidiomycota</taxon>
        <taxon>Agaricomycotina</taxon>
        <taxon>Agaricomycetes</taxon>
        <taxon>Auriculariales</taxon>
        <taxon>Exidiaceae</taxon>
        <taxon>Exidia</taxon>
    </lineage>
</organism>
<evidence type="ECO:0000256" key="1">
    <source>
        <dbReference type="SAM" id="MobiDB-lite"/>
    </source>
</evidence>
<dbReference type="Proteomes" id="UP000077266">
    <property type="component" value="Unassembled WGS sequence"/>
</dbReference>
<feature type="region of interest" description="Disordered" evidence="1">
    <location>
        <begin position="317"/>
        <end position="357"/>
    </location>
</feature>
<name>A0A165KJX4_EXIGL</name>
<dbReference type="STRING" id="1314781.A0A165KJX4"/>
<feature type="compositionally biased region" description="Basic and acidic residues" evidence="1">
    <location>
        <begin position="169"/>
        <end position="178"/>
    </location>
</feature>
<feature type="compositionally biased region" description="Basic residues" evidence="1">
    <location>
        <begin position="206"/>
        <end position="220"/>
    </location>
</feature>
<sequence>MGTAGGPSEPSGAGVSSLSSDAVVLDEAELDASLDEIYETRMSAEALVDQLYALSFFVAHGASLFASSWPVLLPGSNERIYTVSNFDGADLVTTRALTTDASLHNPDPALVVPLRSIHAYHTRAAAARLAAYQAALLAGAQPPDLPAHGPEKRQAEALPVSSMRPSKRSKPDSEDNDRGFAPTTAHSNSAGRALSVSRQPAEITKTKRRTSQRRPRKKKARAPDDTLRVPSIDYVTGVHSGASDTKRAATVPAAVDESSSYIPVPFDLSLLTFDPTLAAAARAASADAPRLRPLLMGKAHGGSSPPVLRPSHTARLQSHNAARPTAVVQPASRRAPSSADDAPSAPRTSPIAATPSDAAKLELLNKSKTGHGGHIPRTRIRHLLAVWGTPAIVPLLERMQVVPENDIDTAVCDRNGRCIVFRTPAYLGQKGEDLMARLCADVRKFTKHTRIGDSDRTANSRGHHYAGCMGVHRQYTAHAKETVFHRKHTFQVDWLMRPNGPLAAYLKILNGVMKSRFGALYDRMKACVDWHVEDCAQRGQPINPHFSPWMNCCVNAPSPEVGVHRVTTRPHGDTRNVGTFYCALLAYWDDGWVGEDEWSYVVFWELGIIMACPRGAWVLYPSALLLHFNVRIVKCKKGKMPTPRNTQEMPNASKSRRGSIVLFTQSTMISVTDEKERDSRLATYEAAVSTCFPPMPEAESLLDGLD</sequence>
<evidence type="ECO:0000313" key="3">
    <source>
        <dbReference type="Proteomes" id="UP000077266"/>
    </source>
</evidence>
<proteinExistence type="predicted"/>
<accession>A0A165KJX4</accession>
<reference evidence="2 3" key="1">
    <citation type="journal article" date="2016" name="Mol. Biol. Evol.">
        <title>Comparative Genomics of Early-Diverging Mushroom-Forming Fungi Provides Insights into the Origins of Lignocellulose Decay Capabilities.</title>
        <authorList>
            <person name="Nagy L.G."/>
            <person name="Riley R."/>
            <person name="Tritt A."/>
            <person name="Adam C."/>
            <person name="Daum C."/>
            <person name="Floudas D."/>
            <person name="Sun H."/>
            <person name="Yadav J.S."/>
            <person name="Pangilinan J."/>
            <person name="Larsson K.H."/>
            <person name="Matsuura K."/>
            <person name="Barry K."/>
            <person name="Labutti K."/>
            <person name="Kuo R."/>
            <person name="Ohm R.A."/>
            <person name="Bhattacharya S.S."/>
            <person name="Shirouzu T."/>
            <person name="Yoshinaga Y."/>
            <person name="Martin F.M."/>
            <person name="Grigoriev I.V."/>
            <person name="Hibbett D.S."/>
        </authorList>
    </citation>
    <scope>NUCLEOTIDE SEQUENCE [LARGE SCALE GENOMIC DNA]</scope>
    <source>
        <strain evidence="2 3">HHB12029</strain>
    </source>
</reference>